<proteinExistence type="inferred from homology"/>
<dbReference type="PRINTS" id="PR00926">
    <property type="entry name" value="MITOCARRIER"/>
</dbReference>
<evidence type="ECO:0000256" key="3">
    <source>
        <dbReference type="ARBA" id="ARBA00022692"/>
    </source>
</evidence>
<dbReference type="PROSITE" id="PS50920">
    <property type="entry name" value="SOLCAR"/>
    <property type="match status" value="3"/>
</dbReference>
<feature type="repeat" description="Solcar" evidence="9">
    <location>
        <begin position="265"/>
        <end position="353"/>
    </location>
</feature>
<evidence type="ECO:0000256" key="4">
    <source>
        <dbReference type="ARBA" id="ARBA00022737"/>
    </source>
</evidence>
<keyword evidence="5" id="KW-0999">Mitochondrion inner membrane</keyword>
<keyword evidence="12" id="KW-1185">Reference proteome</keyword>
<dbReference type="Gene3D" id="1.50.40.10">
    <property type="entry name" value="Mitochondrial carrier domain"/>
    <property type="match status" value="2"/>
</dbReference>
<dbReference type="GO" id="GO:0015218">
    <property type="term" value="F:pyrimidine nucleotide transmembrane transporter activity"/>
    <property type="evidence" value="ECO:0007669"/>
    <property type="project" value="InterPro"/>
</dbReference>
<dbReference type="PANTHER" id="PTHR45829:SF4">
    <property type="entry name" value="MITOCHONDRIAL CARRIER PROTEIN RIM2"/>
    <property type="match status" value="1"/>
</dbReference>
<accession>A0AAE0LQ66</accession>
<keyword evidence="7" id="KW-0496">Mitochondrion</keyword>
<keyword evidence="2 10" id="KW-0813">Transport</keyword>
<comment type="similarity">
    <text evidence="10">Belongs to the mitochondrial carrier (TC 2.A.29) family.</text>
</comment>
<evidence type="ECO:0000256" key="1">
    <source>
        <dbReference type="ARBA" id="ARBA00004448"/>
    </source>
</evidence>
<dbReference type="AlphaFoldDB" id="A0AAE0LQ66"/>
<keyword evidence="6" id="KW-1133">Transmembrane helix</keyword>
<dbReference type="GeneID" id="87841337"/>
<dbReference type="InterPro" id="IPR023395">
    <property type="entry name" value="MCP_dom_sf"/>
</dbReference>
<sequence length="356" mass="37893">MEVTTTQSRVKGMSSDIPRPELAQQKAVQPLVHLVAGASGGLVTSILTSPLDVLKTRLQSDLYRIPSASGAHALHAEATPAVVGRLGAPLRHVRETAQIFGLIHRTEGWRAFFRGLGPSLSGIVSATAVKFYVYGNCKTLGARLLNRQEDAAVVHAQAAVAAGIATCTATNPIWLVKTRLQLDASRAQAAGGGAAARRYKNSLDCVRQVLQQEGVRGLYRGLGASYFGAAETALNLVIYEQLKSFSLEALGGARTEDATTWGEVKHWISTSGAAGAAKLVATLATYPYEVITTRLRQPMENGAPRYVGLVHCVRSITAGEGWSGLYGGLTPHLMRSIPASIVTMSVYEFVLRWAGA</sequence>
<keyword evidence="3 9" id="KW-0812">Transmembrane</keyword>
<evidence type="ECO:0000313" key="11">
    <source>
        <dbReference type="EMBL" id="KAK3293433.1"/>
    </source>
</evidence>
<evidence type="ECO:0000256" key="10">
    <source>
        <dbReference type="RuleBase" id="RU000488"/>
    </source>
</evidence>
<comment type="caution">
    <text evidence="11">The sequence shown here is derived from an EMBL/GenBank/DDBJ whole genome shotgun (WGS) entry which is preliminary data.</text>
</comment>
<reference evidence="11" key="1">
    <citation type="journal article" date="2023" name="Mol. Phylogenet. Evol.">
        <title>Genome-scale phylogeny and comparative genomics of the fungal order Sordariales.</title>
        <authorList>
            <person name="Hensen N."/>
            <person name="Bonometti L."/>
            <person name="Westerberg I."/>
            <person name="Brannstrom I.O."/>
            <person name="Guillou S."/>
            <person name="Cros-Aarteil S."/>
            <person name="Calhoun S."/>
            <person name="Haridas S."/>
            <person name="Kuo A."/>
            <person name="Mondo S."/>
            <person name="Pangilinan J."/>
            <person name="Riley R."/>
            <person name="LaButti K."/>
            <person name="Andreopoulos B."/>
            <person name="Lipzen A."/>
            <person name="Chen C."/>
            <person name="Yan M."/>
            <person name="Daum C."/>
            <person name="Ng V."/>
            <person name="Clum A."/>
            <person name="Steindorff A."/>
            <person name="Ohm R.A."/>
            <person name="Martin F."/>
            <person name="Silar P."/>
            <person name="Natvig D.O."/>
            <person name="Lalanne C."/>
            <person name="Gautier V."/>
            <person name="Ament-Velasquez S.L."/>
            <person name="Kruys A."/>
            <person name="Hutchinson M.I."/>
            <person name="Powell A.J."/>
            <person name="Barry K."/>
            <person name="Miller A.N."/>
            <person name="Grigoriev I.V."/>
            <person name="Debuchy R."/>
            <person name="Gladieux P."/>
            <person name="Hiltunen Thoren M."/>
            <person name="Johannesson H."/>
        </authorList>
    </citation>
    <scope>NUCLEOTIDE SEQUENCE</scope>
    <source>
        <strain evidence="11">CBS 168.71</strain>
    </source>
</reference>
<protein>
    <submittedName>
        <fullName evidence="11">Mitochondrial carrier domain-containing protein</fullName>
    </submittedName>
</protein>
<keyword evidence="4" id="KW-0677">Repeat</keyword>
<dbReference type="RefSeq" id="XP_062656947.1">
    <property type="nucleotide sequence ID" value="XM_062804389.1"/>
</dbReference>
<evidence type="ECO:0000256" key="6">
    <source>
        <dbReference type="ARBA" id="ARBA00022989"/>
    </source>
</evidence>
<evidence type="ECO:0000256" key="8">
    <source>
        <dbReference type="ARBA" id="ARBA00023136"/>
    </source>
</evidence>
<reference evidence="11" key="2">
    <citation type="submission" date="2023-06" db="EMBL/GenBank/DDBJ databases">
        <authorList>
            <consortium name="Lawrence Berkeley National Laboratory"/>
            <person name="Haridas S."/>
            <person name="Hensen N."/>
            <person name="Bonometti L."/>
            <person name="Westerberg I."/>
            <person name="Brannstrom I.O."/>
            <person name="Guillou S."/>
            <person name="Cros-Aarteil S."/>
            <person name="Calhoun S."/>
            <person name="Kuo A."/>
            <person name="Mondo S."/>
            <person name="Pangilinan J."/>
            <person name="Riley R."/>
            <person name="Labutti K."/>
            <person name="Andreopoulos B."/>
            <person name="Lipzen A."/>
            <person name="Chen C."/>
            <person name="Yanf M."/>
            <person name="Daum C."/>
            <person name="Ng V."/>
            <person name="Clum A."/>
            <person name="Steindorff A."/>
            <person name="Ohm R."/>
            <person name="Martin F."/>
            <person name="Silar P."/>
            <person name="Natvig D."/>
            <person name="Lalanne C."/>
            <person name="Gautier V."/>
            <person name="Ament-Velasquez S.L."/>
            <person name="Kruys A."/>
            <person name="Hutchinson M.I."/>
            <person name="Powell A.J."/>
            <person name="Barry K."/>
            <person name="Miller A.N."/>
            <person name="Grigoriev I.V."/>
            <person name="Debuchy R."/>
            <person name="Gladieux P."/>
            <person name="Thoren M.H."/>
            <person name="Johannesson H."/>
        </authorList>
    </citation>
    <scope>NUCLEOTIDE SEQUENCE</scope>
    <source>
        <strain evidence="11">CBS 168.71</strain>
    </source>
</reference>
<gene>
    <name evidence="11" type="ORF">B0H64DRAFT_404538</name>
</gene>
<comment type="subcellular location">
    <subcellularLocation>
        <location evidence="1">Mitochondrion inner membrane</location>
        <topology evidence="1">Multi-pass membrane protein</topology>
    </subcellularLocation>
</comment>
<evidence type="ECO:0000256" key="7">
    <source>
        <dbReference type="ARBA" id="ARBA00023128"/>
    </source>
</evidence>
<dbReference type="SUPFAM" id="SSF103506">
    <property type="entry name" value="Mitochondrial carrier"/>
    <property type="match status" value="1"/>
</dbReference>
<feature type="repeat" description="Solcar" evidence="9">
    <location>
        <begin position="150"/>
        <end position="245"/>
    </location>
</feature>
<dbReference type="InterPro" id="IPR018108">
    <property type="entry name" value="MCP_transmembrane"/>
</dbReference>
<dbReference type="Proteomes" id="UP001278766">
    <property type="component" value="Unassembled WGS sequence"/>
</dbReference>
<dbReference type="InterPro" id="IPR002067">
    <property type="entry name" value="MCP"/>
</dbReference>
<evidence type="ECO:0000256" key="9">
    <source>
        <dbReference type="PROSITE-ProRule" id="PRU00282"/>
    </source>
</evidence>
<name>A0AAE0LQ66_9PEZI</name>
<dbReference type="GO" id="GO:0005743">
    <property type="term" value="C:mitochondrial inner membrane"/>
    <property type="evidence" value="ECO:0007669"/>
    <property type="project" value="UniProtKB-SubCell"/>
</dbReference>
<dbReference type="EMBL" id="JAUEPN010000006">
    <property type="protein sequence ID" value="KAK3293433.1"/>
    <property type="molecule type" value="Genomic_DNA"/>
</dbReference>
<evidence type="ECO:0000256" key="5">
    <source>
        <dbReference type="ARBA" id="ARBA00022792"/>
    </source>
</evidence>
<dbReference type="GO" id="GO:1990519">
    <property type="term" value="P:pyrimidine nucleotide import into mitochondrion"/>
    <property type="evidence" value="ECO:0007669"/>
    <property type="project" value="TreeGrafter"/>
</dbReference>
<organism evidence="11 12">
    <name type="scientific">Chaetomium fimeti</name>
    <dbReference type="NCBI Taxonomy" id="1854472"/>
    <lineage>
        <taxon>Eukaryota</taxon>
        <taxon>Fungi</taxon>
        <taxon>Dikarya</taxon>
        <taxon>Ascomycota</taxon>
        <taxon>Pezizomycotina</taxon>
        <taxon>Sordariomycetes</taxon>
        <taxon>Sordariomycetidae</taxon>
        <taxon>Sordariales</taxon>
        <taxon>Chaetomiaceae</taxon>
        <taxon>Chaetomium</taxon>
    </lineage>
</organism>
<feature type="repeat" description="Solcar" evidence="9">
    <location>
        <begin position="28"/>
        <end position="140"/>
    </location>
</feature>
<dbReference type="Pfam" id="PF00153">
    <property type="entry name" value="Mito_carr"/>
    <property type="match status" value="3"/>
</dbReference>
<evidence type="ECO:0000256" key="2">
    <source>
        <dbReference type="ARBA" id="ARBA00022448"/>
    </source>
</evidence>
<keyword evidence="8 9" id="KW-0472">Membrane</keyword>
<dbReference type="PANTHER" id="PTHR45829">
    <property type="entry name" value="MITOCHONDRIAL CARRIER PROTEIN RIM2"/>
    <property type="match status" value="1"/>
</dbReference>
<dbReference type="InterPro" id="IPR049562">
    <property type="entry name" value="SLC25A33/36-like"/>
</dbReference>
<evidence type="ECO:0000313" key="12">
    <source>
        <dbReference type="Proteomes" id="UP001278766"/>
    </source>
</evidence>